<keyword evidence="2" id="KW-1133">Transmembrane helix</keyword>
<dbReference type="GeneID" id="135193741"/>
<feature type="region of interest" description="Disordered" evidence="1">
    <location>
        <begin position="46"/>
        <end position="73"/>
    </location>
</feature>
<sequence length="222" mass="24449">MEPLKTETKLPSMVMCGDHPSITKTELNLKEKKAVEAKERKLPMSYARISPTSSRTEKPLDSRSPSAHALRAARPPARSLDAVCAALANREAVQAALCSFRWPPYLVVSWLLVLCAAHTLHALTAALGAALPALRKLCQYFRMLTEESWRAECTQRVRPVLLACATVLLYTVLCCVSATHALLRWAVEPLAAEADEGSNCGQLAKVTDYIDDFEMQSKVEKP</sequence>
<evidence type="ECO:0000256" key="1">
    <source>
        <dbReference type="SAM" id="MobiDB-lite"/>
    </source>
</evidence>
<keyword evidence="2" id="KW-0812">Transmembrane</keyword>
<organism evidence="3 4">
    <name type="scientific">Vanessa tameamea</name>
    <name type="common">Kamehameha butterfly</name>
    <dbReference type="NCBI Taxonomy" id="334116"/>
    <lineage>
        <taxon>Eukaryota</taxon>
        <taxon>Metazoa</taxon>
        <taxon>Ecdysozoa</taxon>
        <taxon>Arthropoda</taxon>
        <taxon>Hexapoda</taxon>
        <taxon>Insecta</taxon>
        <taxon>Pterygota</taxon>
        <taxon>Neoptera</taxon>
        <taxon>Endopterygota</taxon>
        <taxon>Lepidoptera</taxon>
        <taxon>Glossata</taxon>
        <taxon>Ditrysia</taxon>
        <taxon>Papilionoidea</taxon>
        <taxon>Nymphalidae</taxon>
        <taxon>Nymphalinae</taxon>
        <taxon>Vanessa</taxon>
    </lineage>
</organism>
<feature type="transmembrane region" description="Helical" evidence="2">
    <location>
        <begin position="110"/>
        <end position="134"/>
    </location>
</feature>
<protein>
    <submittedName>
        <fullName evidence="4">Uncharacterized protein LOC135193741</fullName>
    </submittedName>
</protein>
<name>A0ABM4AQL6_VANTA</name>
<proteinExistence type="predicted"/>
<accession>A0ABM4AQL6</accession>
<evidence type="ECO:0000313" key="4">
    <source>
        <dbReference type="RefSeq" id="XP_064073588.1"/>
    </source>
</evidence>
<keyword evidence="3" id="KW-1185">Reference proteome</keyword>
<feature type="compositionally biased region" description="Low complexity" evidence="1">
    <location>
        <begin position="62"/>
        <end position="73"/>
    </location>
</feature>
<gene>
    <name evidence="4" type="primary">LOC135193741</name>
</gene>
<dbReference type="RefSeq" id="XP_064073588.1">
    <property type="nucleotide sequence ID" value="XM_064217518.1"/>
</dbReference>
<keyword evidence="2" id="KW-0472">Membrane</keyword>
<reference evidence="4" key="1">
    <citation type="submission" date="2025-08" db="UniProtKB">
        <authorList>
            <consortium name="RefSeq"/>
        </authorList>
    </citation>
    <scope>IDENTIFICATION</scope>
    <source>
        <tissue evidence="4">Whole body</tissue>
    </source>
</reference>
<dbReference type="Proteomes" id="UP001652626">
    <property type="component" value="Chromosome 17"/>
</dbReference>
<evidence type="ECO:0000256" key="2">
    <source>
        <dbReference type="SAM" id="Phobius"/>
    </source>
</evidence>
<evidence type="ECO:0000313" key="3">
    <source>
        <dbReference type="Proteomes" id="UP001652626"/>
    </source>
</evidence>
<feature type="transmembrane region" description="Helical" evidence="2">
    <location>
        <begin position="160"/>
        <end position="183"/>
    </location>
</feature>